<keyword evidence="3" id="KW-0234">DNA repair</keyword>
<keyword evidence="2" id="KW-0227">DNA damage</keyword>
<evidence type="ECO:0000256" key="3">
    <source>
        <dbReference type="ARBA" id="ARBA00023204"/>
    </source>
</evidence>
<dbReference type="InterPro" id="IPR041247">
    <property type="entry name" value="Rad52_fam"/>
</dbReference>
<protein>
    <submittedName>
        <fullName evidence="4">Single-stranded DNA-binding protein DdrA</fullName>
    </submittedName>
</protein>
<dbReference type="RefSeq" id="WP_353541061.1">
    <property type="nucleotide sequence ID" value="NZ_BAABRN010000006.1"/>
</dbReference>
<evidence type="ECO:0000313" key="4">
    <source>
        <dbReference type="EMBL" id="GAA5501087.1"/>
    </source>
</evidence>
<evidence type="ECO:0000256" key="1">
    <source>
        <dbReference type="ARBA" id="ARBA00006638"/>
    </source>
</evidence>
<dbReference type="Pfam" id="PF04098">
    <property type="entry name" value="Rad52_Rad22"/>
    <property type="match status" value="1"/>
</dbReference>
<dbReference type="Proteomes" id="UP001458946">
    <property type="component" value="Unassembled WGS sequence"/>
</dbReference>
<evidence type="ECO:0000256" key="2">
    <source>
        <dbReference type="ARBA" id="ARBA00022763"/>
    </source>
</evidence>
<evidence type="ECO:0000313" key="5">
    <source>
        <dbReference type="Proteomes" id="UP001458946"/>
    </source>
</evidence>
<keyword evidence="4" id="KW-0238">DNA-binding</keyword>
<dbReference type="EMBL" id="BAABRN010000006">
    <property type="protein sequence ID" value="GAA5501087.1"/>
    <property type="molecule type" value="Genomic_DNA"/>
</dbReference>
<comment type="caution">
    <text evidence="4">The sequence shown here is derived from an EMBL/GenBank/DDBJ whole genome shotgun (WGS) entry which is preliminary data.</text>
</comment>
<organism evidence="4 5">
    <name type="scientific">Deinococcus xinjiangensis</name>
    <dbReference type="NCBI Taxonomy" id="457454"/>
    <lineage>
        <taxon>Bacteria</taxon>
        <taxon>Thermotogati</taxon>
        <taxon>Deinococcota</taxon>
        <taxon>Deinococci</taxon>
        <taxon>Deinococcales</taxon>
        <taxon>Deinococcaceae</taxon>
        <taxon>Deinococcus</taxon>
    </lineage>
</organism>
<name>A0ABP9V749_9DEIO</name>
<accession>A0ABP9V749</accession>
<sequence length="200" mass="22595">MSDPLASIQEALQRPFSQREIGWKPQAVNRSRTRALLVPYVDARTVQRRLDEICPDHWQFKVEALPECPQPAVRGTLTIFDVPREDIGEAFDASTDQLKAAASDAFKRCAVQFGIGRYLYGLPKFWVDWDDQARRPTGPYPALPAYALAPDERSAGAQHILDALGELQEHFPQDVTLQRSVYKHLKDALRVLEWPARGAS</sequence>
<keyword evidence="5" id="KW-1185">Reference proteome</keyword>
<dbReference type="GO" id="GO:0003677">
    <property type="term" value="F:DNA binding"/>
    <property type="evidence" value="ECO:0007669"/>
    <property type="project" value="UniProtKB-KW"/>
</dbReference>
<gene>
    <name evidence="4" type="primary">ddrA_1</name>
    <name evidence="4" type="ORF">Dxin01_00818</name>
</gene>
<proteinExistence type="inferred from homology"/>
<comment type="similarity">
    <text evidence="1">Belongs to the RAD52 family.</text>
</comment>
<reference evidence="4 5" key="1">
    <citation type="submission" date="2024-02" db="EMBL/GenBank/DDBJ databases">
        <title>Deinococcus xinjiangensis NBRC 107630.</title>
        <authorList>
            <person name="Ichikawa N."/>
            <person name="Katano-Makiyama Y."/>
            <person name="Hidaka K."/>
        </authorList>
    </citation>
    <scope>NUCLEOTIDE SEQUENCE [LARGE SCALE GENOMIC DNA]</scope>
    <source>
        <strain evidence="4 5">NBRC 107630</strain>
    </source>
</reference>